<dbReference type="EMBL" id="KN831771">
    <property type="protein sequence ID" value="KIM46113.1"/>
    <property type="molecule type" value="Genomic_DNA"/>
</dbReference>
<gene>
    <name evidence="10" type="ORF">M413DRAFT_303599</name>
</gene>
<organism evidence="10 11">
    <name type="scientific">Hebeloma cylindrosporum</name>
    <dbReference type="NCBI Taxonomy" id="76867"/>
    <lineage>
        <taxon>Eukaryota</taxon>
        <taxon>Fungi</taxon>
        <taxon>Dikarya</taxon>
        <taxon>Basidiomycota</taxon>
        <taxon>Agaricomycotina</taxon>
        <taxon>Agaricomycetes</taxon>
        <taxon>Agaricomycetidae</taxon>
        <taxon>Agaricales</taxon>
        <taxon>Agaricineae</taxon>
        <taxon>Hymenogastraceae</taxon>
        <taxon>Hebeloma</taxon>
    </lineage>
</organism>
<dbReference type="PANTHER" id="PTHR21240:SF29">
    <property type="entry name" value="AMIDOHYDROLASE-RELATED DOMAIN-CONTAINING PROTEIN"/>
    <property type="match status" value="1"/>
</dbReference>
<dbReference type="GO" id="GO:0016787">
    <property type="term" value="F:hydrolase activity"/>
    <property type="evidence" value="ECO:0007669"/>
    <property type="project" value="InterPro"/>
</dbReference>
<dbReference type="SUPFAM" id="SSF51556">
    <property type="entry name" value="Metallo-dependent hydrolases"/>
    <property type="match status" value="1"/>
</dbReference>
<keyword evidence="11" id="KW-1185">Reference proteome</keyword>
<evidence type="ECO:0000256" key="2">
    <source>
        <dbReference type="ARBA" id="ARBA00022723"/>
    </source>
</evidence>
<evidence type="ECO:0000256" key="8">
    <source>
        <dbReference type="RuleBase" id="RU366045"/>
    </source>
</evidence>
<evidence type="ECO:0000256" key="4">
    <source>
        <dbReference type="ARBA" id="ARBA00022833"/>
    </source>
</evidence>
<dbReference type="GO" id="GO:0047596">
    <property type="term" value="F:6-methylsalicylate decarboxylase activity"/>
    <property type="evidence" value="ECO:0007669"/>
    <property type="project" value="UniProtKB-EC"/>
</dbReference>
<comment type="similarity">
    <text evidence="1">Belongs to the metallo-dependent hydrolases superfamily. ACMSD family.</text>
</comment>
<dbReference type="InterPro" id="IPR032465">
    <property type="entry name" value="ACMSD"/>
</dbReference>
<evidence type="ECO:0000313" key="11">
    <source>
        <dbReference type="Proteomes" id="UP000053424"/>
    </source>
</evidence>
<accession>A0A0C2Y8H0</accession>
<dbReference type="HOGENOM" id="CLU_039329_2_1_1"/>
<keyword evidence="5 8" id="KW-0456">Lyase</keyword>
<reference evidence="10 11" key="1">
    <citation type="submission" date="2014-04" db="EMBL/GenBank/DDBJ databases">
        <authorList>
            <consortium name="DOE Joint Genome Institute"/>
            <person name="Kuo A."/>
            <person name="Gay G."/>
            <person name="Dore J."/>
            <person name="Kohler A."/>
            <person name="Nagy L.G."/>
            <person name="Floudas D."/>
            <person name="Copeland A."/>
            <person name="Barry K.W."/>
            <person name="Cichocki N."/>
            <person name="Veneault-Fourrey C."/>
            <person name="LaButti K."/>
            <person name="Lindquist E.A."/>
            <person name="Lipzen A."/>
            <person name="Lundell T."/>
            <person name="Morin E."/>
            <person name="Murat C."/>
            <person name="Sun H."/>
            <person name="Tunlid A."/>
            <person name="Henrissat B."/>
            <person name="Grigoriev I.V."/>
            <person name="Hibbett D.S."/>
            <person name="Martin F."/>
            <person name="Nordberg H.P."/>
            <person name="Cantor M.N."/>
            <person name="Hua S.X."/>
        </authorList>
    </citation>
    <scope>NUCLEOTIDE SEQUENCE [LARGE SCALE GENOMIC DNA]</scope>
    <source>
        <strain evidence="11">h7</strain>
    </source>
</reference>
<comment type="catalytic activity">
    <reaction evidence="6">
        <text>6-methylsalicylate + H(+) = 3-methylphenol + CO2</text>
        <dbReference type="Rhea" id="RHEA:23112"/>
        <dbReference type="ChEBI" id="CHEBI:15378"/>
        <dbReference type="ChEBI" id="CHEBI:16526"/>
        <dbReference type="ChEBI" id="CHEBI:17231"/>
        <dbReference type="ChEBI" id="CHEBI:36658"/>
        <dbReference type="EC" id="4.1.1.52"/>
    </reaction>
    <physiologicalReaction direction="left-to-right" evidence="6">
        <dbReference type="Rhea" id="RHEA:23113"/>
    </physiologicalReaction>
</comment>
<dbReference type="Pfam" id="PF04909">
    <property type="entry name" value="Amidohydro_2"/>
    <property type="match status" value="1"/>
</dbReference>
<dbReference type="OrthoDB" id="2832284at2759"/>
<evidence type="ECO:0000256" key="7">
    <source>
        <dbReference type="ARBA" id="ARBA00038889"/>
    </source>
</evidence>
<evidence type="ECO:0000256" key="5">
    <source>
        <dbReference type="ARBA" id="ARBA00023239"/>
    </source>
</evidence>
<dbReference type="GO" id="GO:0019748">
    <property type="term" value="P:secondary metabolic process"/>
    <property type="evidence" value="ECO:0007669"/>
    <property type="project" value="TreeGrafter"/>
</dbReference>
<evidence type="ECO:0000256" key="6">
    <source>
        <dbReference type="ARBA" id="ARBA00036832"/>
    </source>
</evidence>
<evidence type="ECO:0000259" key="9">
    <source>
        <dbReference type="Pfam" id="PF04909"/>
    </source>
</evidence>
<keyword evidence="2" id="KW-0479">Metal-binding</keyword>
<dbReference type="AlphaFoldDB" id="A0A0C2Y8H0"/>
<dbReference type="InterPro" id="IPR006680">
    <property type="entry name" value="Amidohydro-rel"/>
</dbReference>
<dbReference type="GO" id="GO:0005829">
    <property type="term" value="C:cytosol"/>
    <property type="evidence" value="ECO:0007669"/>
    <property type="project" value="TreeGrafter"/>
</dbReference>
<proteinExistence type="inferred from homology"/>
<evidence type="ECO:0000256" key="3">
    <source>
        <dbReference type="ARBA" id="ARBA00022793"/>
    </source>
</evidence>
<dbReference type="InterPro" id="IPR032466">
    <property type="entry name" value="Metal_Hydrolase"/>
</dbReference>
<feature type="domain" description="Amidohydrolase-related" evidence="9">
    <location>
        <begin position="19"/>
        <end position="292"/>
    </location>
</feature>
<dbReference type="STRING" id="686832.A0A0C2Y8H0"/>
<evidence type="ECO:0000256" key="1">
    <source>
        <dbReference type="ARBA" id="ARBA00005871"/>
    </source>
</evidence>
<dbReference type="EC" id="4.1.1.52" evidence="7"/>
<protein>
    <recommendedName>
        <fullName evidence="7">6-methylsalicylate decarboxylase</fullName>
        <ecNumber evidence="7">4.1.1.52</ecNumber>
    </recommendedName>
</protein>
<keyword evidence="4" id="KW-0862">Zinc</keyword>
<dbReference type="Gene3D" id="3.20.20.140">
    <property type="entry name" value="Metal-dependent hydrolases"/>
    <property type="match status" value="1"/>
</dbReference>
<keyword evidence="3 8" id="KW-0210">Decarboxylase</keyword>
<name>A0A0C2Y8H0_HEBCY</name>
<dbReference type="PANTHER" id="PTHR21240">
    <property type="entry name" value="2-AMINO-3-CARBOXYLMUCONATE-6-SEMIALDEHYDE DECARBOXYLASE"/>
    <property type="match status" value="1"/>
</dbReference>
<evidence type="ECO:0000313" key="10">
    <source>
        <dbReference type="EMBL" id="KIM46113.1"/>
    </source>
</evidence>
<dbReference type="GO" id="GO:0046872">
    <property type="term" value="F:metal ion binding"/>
    <property type="evidence" value="ECO:0007669"/>
    <property type="project" value="UniProtKB-KW"/>
</dbReference>
<reference evidence="11" key="2">
    <citation type="submission" date="2015-01" db="EMBL/GenBank/DDBJ databases">
        <title>Evolutionary Origins and Diversification of the Mycorrhizal Mutualists.</title>
        <authorList>
            <consortium name="DOE Joint Genome Institute"/>
            <consortium name="Mycorrhizal Genomics Consortium"/>
            <person name="Kohler A."/>
            <person name="Kuo A."/>
            <person name="Nagy L.G."/>
            <person name="Floudas D."/>
            <person name="Copeland A."/>
            <person name="Barry K.W."/>
            <person name="Cichocki N."/>
            <person name="Veneault-Fourrey C."/>
            <person name="LaButti K."/>
            <person name="Lindquist E.A."/>
            <person name="Lipzen A."/>
            <person name="Lundell T."/>
            <person name="Morin E."/>
            <person name="Murat C."/>
            <person name="Riley R."/>
            <person name="Ohm R."/>
            <person name="Sun H."/>
            <person name="Tunlid A."/>
            <person name="Henrissat B."/>
            <person name="Grigoriev I.V."/>
            <person name="Hibbett D.S."/>
            <person name="Martin F."/>
        </authorList>
    </citation>
    <scope>NUCLEOTIDE SEQUENCE [LARGE SCALE GENOMIC DNA]</scope>
    <source>
        <strain evidence="11">h7</strain>
    </source>
</reference>
<dbReference type="Proteomes" id="UP000053424">
    <property type="component" value="Unassembled WGS sequence"/>
</dbReference>
<sequence length="294" mass="32540">MSKIPVAPTPRFAQSIPRIDVHHHYFPSDLKKEQSNVSVGWKTPPENLPWSPNISLQAMDAMKVDFSVLSFPAISSGCISEESRVAARRRNELAAGFCRDHPDRFGFFATLPFLEDVEGCLQEVKHSLDVLNAIGVSLSSSYGEGSTATYIGHEKYNPIWAELNSRHAIVFLHGSQVPSSTPYPDPCLGIPITEVPNETFKAAAHLVVTGNRRRYPDVKIILSHLGGSTPFLAPRVAVLSNHMGCTLSPDEILDDFKTFYYETALSASDVTLKAIDNFVQKDHILFGTDFPVKW</sequence>